<evidence type="ECO:0000313" key="1">
    <source>
        <dbReference type="EMBL" id="EMN22994.1"/>
    </source>
</evidence>
<gene>
    <name evidence="1" type="ORF">LEP1GSC063_3355</name>
</gene>
<organism evidence="1 2">
    <name type="scientific">Leptospira santarosai serovar Arenal str. MAVJ 401</name>
    <dbReference type="NCBI Taxonomy" id="1049976"/>
    <lineage>
        <taxon>Bacteria</taxon>
        <taxon>Pseudomonadati</taxon>
        <taxon>Spirochaetota</taxon>
        <taxon>Spirochaetia</taxon>
        <taxon>Leptospirales</taxon>
        <taxon>Leptospiraceae</taxon>
        <taxon>Leptospira</taxon>
    </lineage>
</organism>
<name>M6JM97_9LEPT</name>
<reference evidence="1 2" key="1">
    <citation type="submission" date="2013-01" db="EMBL/GenBank/DDBJ databases">
        <authorList>
            <person name="Harkins D.M."/>
            <person name="Durkin A.S."/>
            <person name="Brinkac L.M."/>
            <person name="Haft D.H."/>
            <person name="Selengut J.D."/>
            <person name="Sanka R."/>
            <person name="DePew J."/>
            <person name="Purushe J."/>
            <person name="Hartskeerl R.A."/>
            <person name="Ahmed A."/>
            <person name="van der Linden H."/>
            <person name="Goris M.G.A."/>
            <person name="Vinetz J.M."/>
            <person name="Sutton G.G."/>
            <person name="Nierman W.C."/>
            <person name="Fouts D.E."/>
        </authorList>
    </citation>
    <scope>NUCLEOTIDE SEQUENCE [LARGE SCALE GENOMIC DNA]</scope>
    <source>
        <strain evidence="1 2">MAVJ 401</strain>
    </source>
</reference>
<dbReference type="AlphaFoldDB" id="M6JM97"/>
<protein>
    <submittedName>
        <fullName evidence="1">Uncharacterized protein</fullName>
    </submittedName>
</protein>
<proteinExistence type="predicted"/>
<sequence>MENTIIVSAIPKDVAFVLDSGFEGIQNTLKKMNINKIKNGTCDRGIK</sequence>
<evidence type="ECO:0000313" key="2">
    <source>
        <dbReference type="Proteomes" id="UP000012106"/>
    </source>
</evidence>
<comment type="caution">
    <text evidence="1">The sequence shown here is derived from an EMBL/GenBank/DDBJ whole genome shotgun (WGS) entry which is preliminary data.</text>
</comment>
<dbReference type="Proteomes" id="UP000012106">
    <property type="component" value="Unassembled WGS sequence"/>
</dbReference>
<dbReference type="EMBL" id="AHMU02000018">
    <property type="protein sequence ID" value="EMN22994.1"/>
    <property type="molecule type" value="Genomic_DNA"/>
</dbReference>
<accession>M6JM97</accession>